<proteinExistence type="predicted"/>
<dbReference type="PANTHER" id="PTHR43434">
    <property type="entry name" value="PHOSPHOGLYCOLATE PHOSPHATASE"/>
    <property type="match status" value="1"/>
</dbReference>
<protein>
    <submittedName>
        <fullName evidence="1">HAD hydrolase-like protein</fullName>
    </submittedName>
</protein>
<name>A0ABS7AXS7_9ACTN</name>
<gene>
    <name evidence="1" type="ORF">KZ829_07425</name>
</gene>
<evidence type="ECO:0000313" key="1">
    <source>
        <dbReference type="EMBL" id="MBW6433574.1"/>
    </source>
</evidence>
<accession>A0ABS7AXS7</accession>
<dbReference type="EMBL" id="JAHXZI010000003">
    <property type="protein sequence ID" value="MBW6433574.1"/>
    <property type="molecule type" value="Genomic_DNA"/>
</dbReference>
<dbReference type="InterPro" id="IPR050155">
    <property type="entry name" value="HAD-like_hydrolase_sf"/>
</dbReference>
<keyword evidence="2" id="KW-1185">Reference proteome</keyword>
<comment type="caution">
    <text evidence="1">The sequence shown here is derived from an EMBL/GenBank/DDBJ whole genome shotgun (WGS) entry which is preliminary data.</text>
</comment>
<dbReference type="InterPro" id="IPR023214">
    <property type="entry name" value="HAD_sf"/>
</dbReference>
<dbReference type="Pfam" id="PF13242">
    <property type="entry name" value="Hydrolase_like"/>
    <property type="match status" value="1"/>
</dbReference>
<dbReference type="InterPro" id="IPR036412">
    <property type="entry name" value="HAD-like_sf"/>
</dbReference>
<sequence>MWPTSDRIETFLTEAVAPWRCATYLRTTADGEEVASMPVESDPLRLALDRLHIPPDQACFIGDTASDIRAGRAAGVPVYGAAWGYQDAAALAAAGADGLFAEPADVVGLVLGERSVTVG</sequence>
<dbReference type="Gene3D" id="3.40.50.1000">
    <property type="entry name" value="HAD superfamily/HAD-like"/>
    <property type="match status" value="1"/>
</dbReference>
<dbReference type="SUPFAM" id="SSF56784">
    <property type="entry name" value="HAD-like"/>
    <property type="match status" value="1"/>
</dbReference>
<evidence type="ECO:0000313" key="2">
    <source>
        <dbReference type="Proteomes" id="UP001519863"/>
    </source>
</evidence>
<organism evidence="1 2">
    <name type="scientific">Actinoplanes hulinensis</name>
    <dbReference type="NCBI Taxonomy" id="1144547"/>
    <lineage>
        <taxon>Bacteria</taxon>
        <taxon>Bacillati</taxon>
        <taxon>Actinomycetota</taxon>
        <taxon>Actinomycetes</taxon>
        <taxon>Micromonosporales</taxon>
        <taxon>Micromonosporaceae</taxon>
        <taxon>Actinoplanes</taxon>
    </lineage>
</organism>
<dbReference type="Proteomes" id="UP001519863">
    <property type="component" value="Unassembled WGS sequence"/>
</dbReference>
<dbReference type="PANTHER" id="PTHR43434:SF1">
    <property type="entry name" value="PHOSPHOGLYCOLATE PHOSPHATASE"/>
    <property type="match status" value="1"/>
</dbReference>
<reference evidence="1 2" key="1">
    <citation type="journal article" date="2013" name="Antonie Van Leeuwenhoek">
        <title>Actinoplanes hulinensis sp. nov., a novel actinomycete isolated from soybean root (Glycine max (L.) Merr).</title>
        <authorList>
            <person name="Shen Y."/>
            <person name="Liu C."/>
            <person name="Wang X."/>
            <person name="Zhao J."/>
            <person name="Jia F."/>
            <person name="Zhang Y."/>
            <person name="Wang L."/>
            <person name="Yang D."/>
            <person name="Xiang W."/>
        </authorList>
    </citation>
    <scope>NUCLEOTIDE SEQUENCE [LARGE SCALE GENOMIC DNA]</scope>
    <source>
        <strain evidence="1 2">NEAU-M9</strain>
    </source>
</reference>